<evidence type="ECO:0000313" key="2">
    <source>
        <dbReference type="EMBL" id="QDZ38899.1"/>
    </source>
</evidence>
<dbReference type="InterPro" id="IPR000073">
    <property type="entry name" value="AB_hydrolase_1"/>
</dbReference>
<dbReference type="SUPFAM" id="SSF53474">
    <property type="entry name" value="alpha/beta-Hydrolases"/>
    <property type="match status" value="1"/>
</dbReference>
<evidence type="ECO:0000313" key="3">
    <source>
        <dbReference type="Proteomes" id="UP000318453"/>
    </source>
</evidence>
<dbReference type="InterPro" id="IPR000639">
    <property type="entry name" value="Epox_hydrolase-like"/>
</dbReference>
<dbReference type="InterPro" id="IPR029058">
    <property type="entry name" value="AB_hydrolase_fold"/>
</dbReference>
<feature type="domain" description="AB hydrolase-1" evidence="1">
    <location>
        <begin position="30"/>
        <end position="263"/>
    </location>
</feature>
<dbReference type="PANTHER" id="PTHR43194">
    <property type="entry name" value="HYDROLASE ALPHA/BETA FOLD FAMILY"/>
    <property type="match status" value="1"/>
</dbReference>
<dbReference type="KEGG" id="enn:FRE64_02450"/>
<dbReference type="PRINTS" id="PR00111">
    <property type="entry name" value="ABHYDROLASE"/>
</dbReference>
<dbReference type="Pfam" id="PF00561">
    <property type="entry name" value="Abhydrolase_1"/>
    <property type="match status" value="1"/>
</dbReference>
<dbReference type="PRINTS" id="PR00412">
    <property type="entry name" value="EPOXHYDRLASE"/>
</dbReference>
<evidence type="ECO:0000259" key="1">
    <source>
        <dbReference type="Pfam" id="PF00561"/>
    </source>
</evidence>
<dbReference type="AlphaFoldDB" id="A0A5B8NL90"/>
<gene>
    <name evidence="2" type="ORF">FRE64_02450</name>
</gene>
<dbReference type="EMBL" id="CP042326">
    <property type="protein sequence ID" value="QDZ38899.1"/>
    <property type="molecule type" value="Genomic_DNA"/>
</dbReference>
<dbReference type="OrthoDB" id="9797695at2"/>
<dbReference type="Gene3D" id="3.40.50.1820">
    <property type="entry name" value="alpha/beta hydrolase"/>
    <property type="match status" value="1"/>
</dbReference>
<protein>
    <submittedName>
        <fullName evidence="2">Alpha/beta fold hydrolase</fullName>
    </submittedName>
</protein>
<dbReference type="InterPro" id="IPR050228">
    <property type="entry name" value="Carboxylesterase_BioH"/>
</dbReference>
<keyword evidence="3" id="KW-1185">Reference proteome</keyword>
<dbReference type="GO" id="GO:0016787">
    <property type="term" value="F:hydrolase activity"/>
    <property type="evidence" value="ECO:0007669"/>
    <property type="project" value="UniProtKB-KW"/>
</dbReference>
<keyword evidence="2" id="KW-0378">Hydrolase</keyword>
<dbReference type="RefSeq" id="WP_146294510.1">
    <property type="nucleotide sequence ID" value="NZ_CP042326.1"/>
</dbReference>
<name>A0A5B8NL90_9CHRO</name>
<accession>A0A5B8NL90</accession>
<dbReference type="PANTHER" id="PTHR43194:SF2">
    <property type="entry name" value="PEROXISOMAL MEMBRANE PROTEIN LPX1"/>
    <property type="match status" value="1"/>
</dbReference>
<reference evidence="2" key="1">
    <citation type="submission" date="2019-08" db="EMBL/GenBank/DDBJ databases">
        <title>Carotenoids and Carotenoid Binding Proteins in the Halophilic Cyanobacterium Euhalothece sp. ZM00.</title>
        <authorList>
            <person name="Cho S.M."/>
            <person name="Song J.Y."/>
            <person name="Park Y.-I."/>
        </authorList>
    </citation>
    <scope>NUCLEOTIDE SEQUENCE [LARGE SCALE GENOMIC DNA]</scope>
    <source>
        <strain evidence="2">Z-M001</strain>
    </source>
</reference>
<proteinExistence type="predicted"/>
<sequence>MTNLEEKTIEIDQQQWFYRQASPKNESEAPPVVLLHGLLAHSYSWRILLEDIAEMGLMGYAPDWLGEGSSAKPSRREFPYTPEAYLAALEKLFHSLELSRFHLVVQGFVGSIGLQYAFRHPEQIERLVILNTPLSSSVRLPWLMRQWAFPLMGEMLTQDPLLVDRTLEKGSGYVISDKNLNIYREPFLKNSQAGRSLVATIKNLNLSQAMAEIEAGWKEWDKPTQIIWGMGDPWLSADVPKALADEYNHIRFVKLEEGKHYPQEHCSDEISPILLTFLRQQTA</sequence>
<dbReference type="Proteomes" id="UP000318453">
    <property type="component" value="Chromosome"/>
</dbReference>
<organism evidence="2 3">
    <name type="scientific">Euhalothece natronophila Z-M001</name>
    <dbReference type="NCBI Taxonomy" id="522448"/>
    <lineage>
        <taxon>Bacteria</taxon>
        <taxon>Bacillati</taxon>
        <taxon>Cyanobacteriota</taxon>
        <taxon>Cyanophyceae</taxon>
        <taxon>Oscillatoriophycideae</taxon>
        <taxon>Chroococcales</taxon>
        <taxon>Halothecacae</taxon>
        <taxon>Halothece cluster</taxon>
        <taxon>Euhalothece</taxon>
    </lineage>
</organism>